<dbReference type="GO" id="GO:0005886">
    <property type="term" value="C:plasma membrane"/>
    <property type="evidence" value="ECO:0007669"/>
    <property type="project" value="TreeGrafter"/>
</dbReference>
<protein>
    <submittedName>
        <fullName evidence="9">Sodium:solute symporter family protein</fullName>
    </submittedName>
</protein>
<dbReference type="PROSITE" id="PS50283">
    <property type="entry name" value="NA_SOLUT_SYMP_3"/>
    <property type="match status" value="1"/>
</dbReference>
<evidence type="ECO:0000256" key="8">
    <source>
        <dbReference type="SAM" id="Phobius"/>
    </source>
</evidence>
<keyword evidence="10" id="KW-1185">Reference proteome</keyword>
<dbReference type="InterPro" id="IPR038377">
    <property type="entry name" value="Na/Glc_symporter_sf"/>
</dbReference>
<evidence type="ECO:0000256" key="4">
    <source>
        <dbReference type="ARBA" id="ARBA00022692"/>
    </source>
</evidence>
<name>A0A1T5L7V7_9FIRM</name>
<comment type="similarity">
    <text evidence="2 7">Belongs to the sodium:solute symporter (SSF) (TC 2.A.21) family.</text>
</comment>
<feature type="transmembrane region" description="Helical" evidence="8">
    <location>
        <begin position="299"/>
        <end position="325"/>
    </location>
</feature>
<organism evidence="9 10">
    <name type="scientific">Maledivibacter halophilus</name>
    <dbReference type="NCBI Taxonomy" id="36842"/>
    <lineage>
        <taxon>Bacteria</taxon>
        <taxon>Bacillati</taxon>
        <taxon>Bacillota</taxon>
        <taxon>Clostridia</taxon>
        <taxon>Peptostreptococcales</taxon>
        <taxon>Caminicellaceae</taxon>
        <taxon>Maledivibacter</taxon>
    </lineage>
</organism>
<evidence type="ECO:0000256" key="1">
    <source>
        <dbReference type="ARBA" id="ARBA00004141"/>
    </source>
</evidence>
<feature type="transmembrane region" description="Helical" evidence="8">
    <location>
        <begin position="438"/>
        <end position="458"/>
    </location>
</feature>
<feature type="transmembrane region" description="Helical" evidence="8">
    <location>
        <begin position="122"/>
        <end position="147"/>
    </location>
</feature>
<evidence type="ECO:0000256" key="5">
    <source>
        <dbReference type="ARBA" id="ARBA00022989"/>
    </source>
</evidence>
<keyword evidence="6 8" id="KW-0472">Membrane</keyword>
<keyword evidence="4 8" id="KW-0812">Transmembrane</keyword>
<feature type="transmembrane region" description="Helical" evidence="8">
    <location>
        <begin position="228"/>
        <end position="246"/>
    </location>
</feature>
<feature type="transmembrane region" description="Helical" evidence="8">
    <location>
        <begin position="414"/>
        <end position="432"/>
    </location>
</feature>
<dbReference type="CDD" id="cd10322">
    <property type="entry name" value="SLC5sbd"/>
    <property type="match status" value="1"/>
</dbReference>
<evidence type="ECO:0000313" key="10">
    <source>
        <dbReference type="Proteomes" id="UP000190285"/>
    </source>
</evidence>
<reference evidence="9 10" key="1">
    <citation type="submission" date="2017-02" db="EMBL/GenBank/DDBJ databases">
        <authorList>
            <person name="Peterson S.W."/>
        </authorList>
    </citation>
    <scope>NUCLEOTIDE SEQUENCE [LARGE SCALE GENOMIC DNA]</scope>
    <source>
        <strain evidence="9 10">M1</strain>
    </source>
</reference>
<dbReference type="PANTHER" id="PTHR48086">
    <property type="entry name" value="SODIUM/PROLINE SYMPORTER-RELATED"/>
    <property type="match status" value="1"/>
</dbReference>
<gene>
    <name evidence="9" type="ORF">SAMN02194393_02572</name>
</gene>
<dbReference type="GO" id="GO:0022857">
    <property type="term" value="F:transmembrane transporter activity"/>
    <property type="evidence" value="ECO:0007669"/>
    <property type="project" value="InterPro"/>
</dbReference>
<feature type="transmembrane region" description="Helical" evidence="8">
    <location>
        <begin position="385"/>
        <end position="407"/>
    </location>
</feature>
<dbReference type="Proteomes" id="UP000190285">
    <property type="component" value="Unassembled WGS sequence"/>
</dbReference>
<evidence type="ECO:0000256" key="6">
    <source>
        <dbReference type="ARBA" id="ARBA00023136"/>
    </source>
</evidence>
<feature type="transmembrane region" description="Helical" evidence="8">
    <location>
        <begin position="359"/>
        <end position="379"/>
    </location>
</feature>
<feature type="transmembrane region" description="Helical" evidence="8">
    <location>
        <begin position="44"/>
        <end position="62"/>
    </location>
</feature>
<evidence type="ECO:0000256" key="2">
    <source>
        <dbReference type="ARBA" id="ARBA00006434"/>
    </source>
</evidence>
<proteinExistence type="inferred from homology"/>
<dbReference type="AlphaFoldDB" id="A0A1T5L7V7"/>
<dbReference type="RefSeq" id="WP_079492086.1">
    <property type="nucleotide sequence ID" value="NZ_FUZT01000006.1"/>
</dbReference>
<dbReference type="STRING" id="36842.SAMN02194393_02572"/>
<feature type="transmembrane region" description="Helical" evidence="8">
    <location>
        <begin position="6"/>
        <end position="24"/>
    </location>
</feature>
<keyword evidence="5 8" id="KW-1133">Transmembrane helix</keyword>
<dbReference type="InterPro" id="IPR050277">
    <property type="entry name" value="Sodium:Solute_Symporter"/>
</dbReference>
<dbReference type="Gene3D" id="1.20.1730.10">
    <property type="entry name" value="Sodium/glucose cotransporter"/>
    <property type="match status" value="1"/>
</dbReference>
<evidence type="ECO:0000256" key="7">
    <source>
        <dbReference type="RuleBase" id="RU362091"/>
    </source>
</evidence>
<feature type="transmembrane region" description="Helical" evidence="8">
    <location>
        <begin position="267"/>
        <end position="287"/>
    </location>
</feature>
<accession>A0A1T5L7V7</accession>
<dbReference type="InterPro" id="IPR001734">
    <property type="entry name" value="Na/solute_symporter"/>
</dbReference>
<evidence type="ECO:0000313" key="9">
    <source>
        <dbReference type="EMBL" id="SKC72146.1"/>
    </source>
</evidence>
<feature type="transmembrane region" description="Helical" evidence="8">
    <location>
        <begin position="68"/>
        <end position="89"/>
    </location>
</feature>
<dbReference type="EMBL" id="FUZT01000006">
    <property type="protein sequence ID" value="SKC72146.1"/>
    <property type="molecule type" value="Genomic_DNA"/>
</dbReference>
<dbReference type="PANTHER" id="PTHR48086:SF7">
    <property type="entry name" value="SODIUM-SOLUTE SYMPORTER-RELATED"/>
    <property type="match status" value="1"/>
</dbReference>
<evidence type="ECO:0000256" key="3">
    <source>
        <dbReference type="ARBA" id="ARBA00022448"/>
    </source>
</evidence>
<comment type="subcellular location">
    <subcellularLocation>
        <location evidence="1">Membrane</location>
        <topology evidence="1">Multi-pass membrane protein</topology>
    </subcellularLocation>
</comment>
<dbReference type="Pfam" id="PF00474">
    <property type="entry name" value="SSF"/>
    <property type="match status" value="1"/>
</dbReference>
<keyword evidence="3" id="KW-0813">Transport</keyword>
<sequence>MGISSVDMAVIIVYILIVTGVGLWGRSKVNNTEDYYIASRSLNMFVIAATVCASILGGSAMIGRSGIIYSQGVVGVLLGLPYLLGMYVFTYMAGRIQRIGELNKIKSIPDLMEYRFGKKTRLLVAGFIAFTMMATVASQIAAFATVLKIIGGISFEAGAWIALIIIVAYTSVSGLYGVVYTDVIQFVVIILLIYLLLPIKCVSTAGGLSSILSSVPPEILEFNVSSDILNWIFTSLIFTFAGAEMWQRAFSAKSPQAATKGIFLGNTIYACTILITLLLSLSALVLYPDIVQKYGTADSVIPVLVVGLLPKGLMGVAVAGLISVIMSTADTYLLIATQTIVADIIKPLTGKLADRKELFYSKLFTVFAGICALVISLYIKGVYNVLMFAWTFYAASIGIPAFVALYWKKATTAGICSGVIAGFLCSVSWNILGKPFNLSESIVGSLACLILIVIVSLITNEKGRTSSFPVIY</sequence>
<feature type="transmembrane region" description="Helical" evidence="8">
    <location>
        <begin position="186"/>
        <end position="208"/>
    </location>
</feature>
<dbReference type="OrthoDB" id="9766407at2"/>
<feature type="transmembrane region" description="Helical" evidence="8">
    <location>
        <begin position="159"/>
        <end position="179"/>
    </location>
</feature>